<evidence type="ECO:0000256" key="7">
    <source>
        <dbReference type="ARBA" id="ARBA00022833"/>
    </source>
</evidence>
<comment type="similarity">
    <text evidence="2">Belongs to the protein prenyltransferase subunit beta family.</text>
</comment>
<comment type="caution">
    <text evidence="10">The sequence shown here is derived from an EMBL/GenBank/DDBJ whole genome shotgun (WGS) entry which is preliminary data.</text>
</comment>
<feature type="domain" description="Prenyltransferase alpha-alpha toroid" evidence="9">
    <location>
        <begin position="9"/>
        <end position="366"/>
    </location>
</feature>
<dbReference type="Pfam" id="PF00432">
    <property type="entry name" value="Prenyltrans"/>
    <property type="match status" value="1"/>
</dbReference>
<dbReference type="InterPro" id="IPR001330">
    <property type="entry name" value="Prenyltrans"/>
</dbReference>
<dbReference type="PANTHER" id="PTHR11774">
    <property type="entry name" value="GERANYLGERANYL TRANSFERASE TYPE BETA SUBUNIT"/>
    <property type="match status" value="1"/>
</dbReference>
<feature type="region of interest" description="Disordered" evidence="8">
    <location>
        <begin position="262"/>
        <end position="288"/>
    </location>
</feature>
<protein>
    <submittedName>
        <fullName evidence="10">Geranylgeranyl transferase type-1 subunit beta</fullName>
        <ecNumber evidence="10">2.5.1.59</ecNumber>
    </submittedName>
</protein>
<keyword evidence="11" id="KW-1185">Reference proteome</keyword>
<dbReference type="PANTHER" id="PTHR11774:SF4">
    <property type="entry name" value="GERANYLGERANYL TRANSFERASE TYPE-1 SUBUNIT BETA"/>
    <property type="match status" value="1"/>
</dbReference>
<evidence type="ECO:0000259" key="9">
    <source>
        <dbReference type="Pfam" id="PF00432"/>
    </source>
</evidence>
<sequence>MAPSEEYRLDKQRHIKYWKRCAQLLPEPYTSGDSSRMSFGFLIVAALDLLDVLDSVVDSIEKQSWIEWIYACQVPHTGGFRGFTGTMFGGQRSYHNWHWDTANLPNTYFALATLVMLGDDLARVNRSGCLAWVRSLQRPNGSFGEFSGENDEVEGADDPRHCMCAVGILNILQGDAVNGANFTINEQSLRKYIANCQSPEGGIGQAPLLEPHSGLNYCGIATLSFLGLLKHPAVSVEEMANQAEVDVASCTRWMLDRQTTWVEDDDDDDDDQDEDETPNVNQGQKIQPSSLVMSSLQGDLEHHGIIAGFCGRCGKIADTCYCFWNVGALAILQQHRLVDIVSLRSYLLGKVTHIIGGFGKGPGELPGTS</sequence>
<feature type="compositionally biased region" description="Polar residues" evidence="8">
    <location>
        <begin position="278"/>
        <end position="288"/>
    </location>
</feature>
<gene>
    <name evidence="10" type="primary">CDC43</name>
    <name evidence="10" type="ORF">H2200_010552</name>
</gene>
<keyword evidence="5" id="KW-0479">Metal-binding</keyword>
<accession>A0AA38X1V0</accession>
<evidence type="ECO:0000256" key="5">
    <source>
        <dbReference type="ARBA" id="ARBA00022723"/>
    </source>
</evidence>
<feature type="compositionally biased region" description="Acidic residues" evidence="8">
    <location>
        <begin position="262"/>
        <end position="277"/>
    </location>
</feature>
<evidence type="ECO:0000313" key="10">
    <source>
        <dbReference type="EMBL" id="KAJ9605162.1"/>
    </source>
</evidence>
<comment type="cofactor">
    <cofactor evidence="1">
        <name>Zn(2+)</name>
        <dbReference type="ChEBI" id="CHEBI:29105"/>
    </cofactor>
</comment>
<evidence type="ECO:0000256" key="2">
    <source>
        <dbReference type="ARBA" id="ARBA00010497"/>
    </source>
</evidence>
<dbReference type="AlphaFoldDB" id="A0AA38X1V0"/>
<dbReference type="SUPFAM" id="SSF48239">
    <property type="entry name" value="Terpenoid cyclases/Protein prenyltransferases"/>
    <property type="match status" value="1"/>
</dbReference>
<keyword evidence="7" id="KW-0862">Zinc</keyword>
<dbReference type="GO" id="GO:0005953">
    <property type="term" value="C:CAAX-protein geranylgeranyltransferase complex"/>
    <property type="evidence" value="ECO:0007669"/>
    <property type="project" value="TreeGrafter"/>
</dbReference>
<dbReference type="EC" id="2.5.1.59" evidence="10"/>
<proteinExistence type="inferred from homology"/>
<keyword evidence="6" id="KW-0677">Repeat</keyword>
<organism evidence="10 11">
    <name type="scientific">Cladophialophora chaetospira</name>
    <dbReference type="NCBI Taxonomy" id="386627"/>
    <lineage>
        <taxon>Eukaryota</taxon>
        <taxon>Fungi</taxon>
        <taxon>Dikarya</taxon>
        <taxon>Ascomycota</taxon>
        <taxon>Pezizomycotina</taxon>
        <taxon>Eurotiomycetes</taxon>
        <taxon>Chaetothyriomycetidae</taxon>
        <taxon>Chaetothyriales</taxon>
        <taxon>Herpotrichiellaceae</taxon>
        <taxon>Cladophialophora</taxon>
    </lineage>
</organism>
<dbReference type="Proteomes" id="UP001172673">
    <property type="component" value="Unassembled WGS sequence"/>
</dbReference>
<reference evidence="10" key="1">
    <citation type="submission" date="2022-10" db="EMBL/GenBank/DDBJ databases">
        <title>Culturing micro-colonial fungi from biological soil crusts in the Mojave desert and describing Neophaeococcomyces mojavensis, and introducing the new genera and species Taxawa tesnikishii.</title>
        <authorList>
            <person name="Kurbessoian T."/>
            <person name="Stajich J.E."/>
        </authorList>
    </citation>
    <scope>NUCLEOTIDE SEQUENCE</scope>
    <source>
        <strain evidence="10">TK_41</strain>
    </source>
</reference>
<dbReference type="InterPro" id="IPR008930">
    <property type="entry name" value="Terpenoid_cyclase/PrenylTrfase"/>
</dbReference>
<evidence type="ECO:0000256" key="4">
    <source>
        <dbReference type="ARBA" id="ARBA00022679"/>
    </source>
</evidence>
<evidence type="ECO:0000256" key="1">
    <source>
        <dbReference type="ARBA" id="ARBA00001947"/>
    </source>
</evidence>
<evidence type="ECO:0000256" key="3">
    <source>
        <dbReference type="ARBA" id="ARBA00022602"/>
    </source>
</evidence>
<dbReference type="GO" id="GO:0004662">
    <property type="term" value="F:CAAX-protein geranylgeranyltransferase activity"/>
    <property type="evidence" value="ECO:0007669"/>
    <property type="project" value="UniProtKB-EC"/>
</dbReference>
<evidence type="ECO:0000256" key="6">
    <source>
        <dbReference type="ARBA" id="ARBA00022737"/>
    </source>
</evidence>
<evidence type="ECO:0000313" key="11">
    <source>
        <dbReference type="Proteomes" id="UP001172673"/>
    </source>
</evidence>
<dbReference type="Gene3D" id="1.50.10.20">
    <property type="match status" value="1"/>
</dbReference>
<dbReference type="EMBL" id="JAPDRK010000017">
    <property type="protein sequence ID" value="KAJ9605162.1"/>
    <property type="molecule type" value="Genomic_DNA"/>
</dbReference>
<name>A0AA38X1V0_9EURO</name>
<evidence type="ECO:0000256" key="8">
    <source>
        <dbReference type="SAM" id="MobiDB-lite"/>
    </source>
</evidence>
<dbReference type="InterPro" id="IPR045089">
    <property type="entry name" value="PGGT1B-like"/>
</dbReference>
<keyword evidence="4 10" id="KW-0808">Transferase</keyword>
<dbReference type="GO" id="GO:0046872">
    <property type="term" value="F:metal ion binding"/>
    <property type="evidence" value="ECO:0007669"/>
    <property type="project" value="UniProtKB-KW"/>
</dbReference>
<keyword evidence="3" id="KW-0637">Prenyltransferase</keyword>